<proteinExistence type="predicted"/>
<dbReference type="GO" id="GO:0003700">
    <property type="term" value="F:DNA-binding transcription factor activity"/>
    <property type="evidence" value="ECO:0007669"/>
    <property type="project" value="TreeGrafter"/>
</dbReference>
<evidence type="ECO:0000256" key="1">
    <source>
        <dbReference type="ARBA" id="ARBA00023015"/>
    </source>
</evidence>
<comment type="caution">
    <text evidence="6">The sequence shown here is derived from an EMBL/GenBank/DDBJ whole genome shotgun (WGS) entry which is preliminary data.</text>
</comment>
<dbReference type="InterPro" id="IPR050109">
    <property type="entry name" value="HTH-type_TetR-like_transc_reg"/>
</dbReference>
<evidence type="ECO:0000256" key="2">
    <source>
        <dbReference type="ARBA" id="ARBA00023125"/>
    </source>
</evidence>
<dbReference type="EMBL" id="JACHMN010000003">
    <property type="protein sequence ID" value="MBB5873425.1"/>
    <property type="molecule type" value="Genomic_DNA"/>
</dbReference>
<dbReference type="Gene3D" id="1.10.357.10">
    <property type="entry name" value="Tetracycline Repressor, domain 2"/>
    <property type="match status" value="1"/>
</dbReference>
<reference evidence="6 7" key="1">
    <citation type="submission" date="2020-08" db="EMBL/GenBank/DDBJ databases">
        <title>Sequencing the genomes of 1000 actinobacteria strains.</title>
        <authorList>
            <person name="Klenk H.-P."/>
        </authorList>
    </citation>
    <scope>NUCLEOTIDE SEQUENCE [LARGE SCALE GENOMIC DNA]</scope>
    <source>
        <strain evidence="6 7">DSM 45362</strain>
    </source>
</reference>
<dbReference type="Gene3D" id="1.10.10.60">
    <property type="entry name" value="Homeodomain-like"/>
    <property type="match status" value="1"/>
</dbReference>
<protein>
    <submittedName>
        <fullName evidence="6">AcrR family transcriptional regulator</fullName>
    </submittedName>
</protein>
<evidence type="ECO:0000256" key="4">
    <source>
        <dbReference type="PROSITE-ProRule" id="PRU00335"/>
    </source>
</evidence>
<evidence type="ECO:0000259" key="5">
    <source>
        <dbReference type="PROSITE" id="PS50977"/>
    </source>
</evidence>
<dbReference type="GO" id="GO:0000976">
    <property type="term" value="F:transcription cis-regulatory region binding"/>
    <property type="evidence" value="ECO:0007669"/>
    <property type="project" value="TreeGrafter"/>
</dbReference>
<keyword evidence="2 4" id="KW-0238">DNA-binding</keyword>
<keyword evidence="3" id="KW-0804">Transcription</keyword>
<dbReference type="RefSeq" id="WP_184844619.1">
    <property type="nucleotide sequence ID" value="NZ_JACHMN010000003.1"/>
</dbReference>
<accession>A0A841C0G7</accession>
<dbReference type="PANTHER" id="PTHR30055">
    <property type="entry name" value="HTH-TYPE TRANSCRIPTIONAL REGULATOR RUTR"/>
    <property type="match status" value="1"/>
</dbReference>
<feature type="DNA-binding region" description="H-T-H motif" evidence="4">
    <location>
        <begin position="36"/>
        <end position="55"/>
    </location>
</feature>
<keyword evidence="1" id="KW-0805">Transcription regulation</keyword>
<name>A0A841C0G7_9ACTN</name>
<dbReference type="PROSITE" id="PS01081">
    <property type="entry name" value="HTH_TETR_1"/>
    <property type="match status" value="1"/>
</dbReference>
<sequence>MEATATLRERKKEATRQALYEAVLRLALERGLDDVTVEAVADEANVSRRTFSNYFANKEDALLHGDRTRIDKLLDGLRERPRDEPPWRALTMAAAAQFDPLTSIDASWLAQLQLLRRHPSLLARQVTAQGILEQQLAAMIAERDPGHPDEPMRSRVLAATFLATLRTATTVWAEQKGPMPLGAAVRAALDRAAEAFA</sequence>
<dbReference type="InterPro" id="IPR023772">
    <property type="entry name" value="DNA-bd_HTH_TetR-type_CS"/>
</dbReference>
<dbReference type="Pfam" id="PF00440">
    <property type="entry name" value="TetR_N"/>
    <property type="match status" value="1"/>
</dbReference>
<dbReference type="AlphaFoldDB" id="A0A841C0G7"/>
<dbReference type="Pfam" id="PF17754">
    <property type="entry name" value="TetR_C_14"/>
    <property type="match status" value="1"/>
</dbReference>
<dbReference type="Proteomes" id="UP000587527">
    <property type="component" value="Unassembled WGS sequence"/>
</dbReference>
<dbReference type="InterPro" id="IPR041347">
    <property type="entry name" value="MftR_C"/>
</dbReference>
<keyword evidence="7" id="KW-1185">Reference proteome</keyword>
<dbReference type="SUPFAM" id="SSF46689">
    <property type="entry name" value="Homeodomain-like"/>
    <property type="match status" value="1"/>
</dbReference>
<feature type="domain" description="HTH tetR-type" evidence="5">
    <location>
        <begin position="13"/>
        <end position="73"/>
    </location>
</feature>
<evidence type="ECO:0000313" key="6">
    <source>
        <dbReference type="EMBL" id="MBB5873425.1"/>
    </source>
</evidence>
<evidence type="ECO:0000313" key="7">
    <source>
        <dbReference type="Proteomes" id="UP000587527"/>
    </source>
</evidence>
<dbReference type="PROSITE" id="PS50977">
    <property type="entry name" value="HTH_TETR_2"/>
    <property type="match status" value="1"/>
</dbReference>
<evidence type="ECO:0000256" key="3">
    <source>
        <dbReference type="ARBA" id="ARBA00023163"/>
    </source>
</evidence>
<dbReference type="PANTHER" id="PTHR30055:SF238">
    <property type="entry name" value="MYCOFACTOCIN BIOSYNTHESIS TRANSCRIPTIONAL REGULATOR MFTR-RELATED"/>
    <property type="match status" value="1"/>
</dbReference>
<gene>
    <name evidence="6" type="ORF">F4553_006859</name>
</gene>
<organism evidence="6 7">
    <name type="scientific">Allocatelliglobosispora scoriae</name>
    <dbReference type="NCBI Taxonomy" id="643052"/>
    <lineage>
        <taxon>Bacteria</taxon>
        <taxon>Bacillati</taxon>
        <taxon>Actinomycetota</taxon>
        <taxon>Actinomycetes</taxon>
        <taxon>Micromonosporales</taxon>
        <taxon>Micromonosporaceae</taxon>
        <taxon>Allocatelliglobosispora</taxon>
    </lineage>
</organism>
<dbReference type="InterPro" id="IPR001647">
    <property type="entry name" value="HTH_TetR"/>
</dbReference>
<dbReference type="InterPro" id="IPR009057">
    <property type="entry name" value="Homeodomain-like_sf"/>
</dbReference>